<dbReference type="Proteomes" id="UP000186228">
    <property type="component" value="Unassembled WGS sequence"/>
</dbReference>
<organism evidence="1 2">
    <name type="scientific">Rhizobium hainanense</name>
    <dbReference type="NCBI Taxonomy" id="52131"/>
    <lineage>
        <taxon>Bacteria</taxon>
        <taxon>Pseudomonadati</taxon>
        <taxon>Pseudomonadota</taxon>
        <taxon>Alphaproteobacteria</taxon>
        <taxon>Hyphomicrobiales</taxon>
        <taxon>Rhizobiaceae</taxon>
        <taxon>Rhizobium/Agrobacterium group</taxon>
        <taxon>Rhizobium</taxon>
    </lineage>
</organism>
<gene>
    <name evidence="1" type="ORF">GA0061100_107238</name>
</gene>
<dbReference type="RefSeq" id="WP_075854998.1">
    <property type="nucleotide sequence ID" value="NZ_FMAC01000007.1"/>
</dbReference>
<sequence length="141" mass="15669">MRYGYCIFCDDVRTEIGEKLSFIGVYSGVLMLPEFPISLPKFCVHVNLITLATEPYRSIVLRCIAPGDRQPLLEERLDAAQLSEQRDITEDAESSDIPINVVVGASLVFSPLRLRQPGLLTVSAIIDDKPAEIASLRIVQH</sequence>
<evidence type="ECO:0000313" key="2">
    <source>
        <dbReference type="Proteomes" id="UP000186228"/>
    </source>
</evidence>
<name>A0A1C3VQS1_9HYPH</name>
<dbReference type="EMBL" id="FMAC01000007">
    <property type="protein sequence ID" value="SCB30131.1"/>
    <property type="molecule type" value="Genomic_DNA"/>
</dbReference>
<reference evidence="2" key="1">
    <citation type="submission" date="2016-08" db="EMBL/GenBank/DDBJ databases">
        <authorList>
            <person name="Varghese N."/>
            <person name="Submissions Spin"/>
        </authorList>
    </citation>
    <scope>NUCLEOTIDE SEQUENCE [LARGE SCALE GENOMIC DNA]</scope>
    <source>
        <strain evidence="2">CCBAU 57015</strain>
    </source>
</reference>
<dbReference type="OrthoDB" id="8377146at2"/>
<protein>
    <submittedName>
        <fullName evidence="1">Uncharacterized protein</fullName>
    </submittedName>
</protein>
<dbReference type="InterPro" id="IPR054221">
    <property type="entry name" value="DUF6941"/>
</dbReference>
<accession>A0A1C3VQS1</accession>
<dbReference type="Pfam" id="PF22091">
    <property type="entry name" value="DUF6941"/>
    <property type="match status" value="1"/>
</dbReference>
<proteinExistence type="predicted"/>
<keyword evidence="2" id="KW-1185">Reference proteome</keyword>
<evidence type="ECO:0000313" key="1">
    <source>
        <dbReference type="EMBL" id="SCB30131.1"/>
    </source>
</evidence>
<dbReference type="STRING" id="52131.GA0061100_107238"/>
<dbReference type="AlphaFoldDB" id="A0A1C3VQS1"/>